<evidence type="ECO:0000256" key="8">
    <source>
        <dbReference type="ARBA" id="ARBA00023065"/>
    </source>
</evidence>
<keyword evidence="8 12" id="KW-0406">Ion transport</keyword>
<dbReference type="Pfam" id="PF00858">
    <property type="entry name" value="ASC"/>
    <property type="match status" value="1"/>
</dbReference>
<name>A0AAW2HN22_9NEOP</name>
<dbReference type="GO" id="GO:0005272">
    <property type="term" value="F:sodium channel activity"/>
    <property type="evidence" value="ECO:0007669"/>
    <property type="project" value="UniProtKB-KW"/>
</dbReference>
<evidence type="ECO:0000256" key="3">
    <source>
        <dbReference type="ARBA" id="ARBA00022448"/>
    </source>
</evidence>
<evidence type="ECO:0000256" key="9">
    <source>
        <dbReference type="ARBA" id="ARBA00023136"/>
    </source>
</evidence>
<organism evidence="13">
    <name type="scientific">Menopon gallinae</name>
    <name type="common">poultry shaft louse</name>
    <dbReference type="NCBI Taxonomy" id="328185"/>
    <lineage>
        <taxon>Eukaryota</taxon>
        <taxon>Metazoa</taxon>
        <taxon>Ecdysozoa</taxon>
        <taxon>Arthropoda</taxon>
        <taxon>Hexapoda</taxon>
        <taxon>Insecta</taxon>
        <taxon>Pterygota</taxon>
        <taxon>Neoptera</taxon>
        <taxon>Paraneoptera</taxon>
        <taxon>Psocodea</taxon>
        <taxon>Troctomorpha</taxon>
        <taxon>Phthiraptera</taxon>
        <taxon>Amblycera</taxon>
        <taxon>Menoponidae</taxon>
        <taxon>Menopon</taxon>
    </lineage>
</organism>
<keyword evidence="3 12" id="KW-0813">Transport</keyword>
<keyword evidence="6" id="KW-1133">Transmembrane helix</keyword>
<evidence type="ECO:0000256" key="10">
    <source>
        <dbReference type="ARBA" id="ARBA00023201"/>
    </source>
</evidence>
<evidence type="ECO:0000256" key="1">
    <source>
        <dbReference type="ARBA" id="ARBA00004141"/>
    </source>
</evidence>
<comment type="similarity">
    <text evidence="2 12">Belongs to the amiloride-sensitive sodium channel (TC 1.A.6) family.</text>
</comment>
<dbReference type="EMBL" id="JARGDH010000004">
    <property type="protein sequence ID" value="KAL0271179.1"/>
    <property type="molecule type" value="Genomic_DNA"/>
</dbReference>
<evidence type="ECO:0000256" key="6">
    <source>
        <dbReference type="ARBA" id="ARBA00022989"/>
    </source>
</evidence>
<keyword evidence="5 12" id="KW-0812">Transmembrane</keyword>
<keyword evidence="10 12" id="KW-0739">Sodium transport</keyword>
<protein>
    <submittedName>
        <fullName evidence="13">Uncharacterized protein</fullName>
    </submittedName>
</protein>
<evidence type="ECO:0000256" key="5">
    <source>
        <dbReference type="ARBA" id="ARBA00022692"/>
    </source>
</evidence>
<gene>
    <name evidence="13" type="ORF">PYX00_008356</name>
</gene>
<dbReference type="InterPro" id="IPR001873">
    <property type="entry name" value="ENaC"/>
</dbReference>
<proteinExistence type="inferred from homology"/>
<keyword evidence="11 12" id="KW-0407">Ion channel</keyword>
<keyword evidence="9" id="KW-0472">Membrane</keyword>
<evidence type="ECO:0000256" key="4">
    <source>
        <dbReference type="ARBA" id="ARBA00022461"/>
    </source>
</evidence>
<dbReference type="GO" id="GO:0016020">
    <property type="term" value="C:membrane"/>
    <property type="evidence" value="ECO:0007669"/>
    <property type="project" value="UniProtKB-SubCell"/>
</dbReference>
<keyword evidence="4 12" id="KW-0894">Sodium channel</keyword>
<evidence type="ECO:0000256" key="2">
    <source>
        <dbReference type="ARBA" id="ARBA00007193"/>
    </source>
</evidence>
<accession>A0AAW2HN22</accession>
<keyword evidence="7" id="KW-0915">Sodium</keyword>
<evidence type="ECO:0000313" key="13">
    <source>
        <dbReference type="EMBL" id="KAL0271179.1"/>
    </source>
</evidence>
<evidence type="ECO:0000256" key="11">
    <source>
        <dbReference type="ARBA" id="ARBA00023303"/>
    </source>
</evidence>
<evidence type="ECO:0000256" key="12">
    <source>
        <dbReference type="RuleBase" id="RU000679"/>
    </source>
</evidence>
<comment type="subcellular location">
    <subcellularLocation>
        <location evidence="1">Membrane</location>
        <topology evidence="1">Multi-pass membrane protein</topology>
    </subcellularLocation>
</comment>
<reference evidence="13" key="1">
    <citation type="journal article" date="2024" name="Gigascience">
        <title>Chromosome-level genome of the poultry shaft louse Menopon gallinae provides insight into the host-switching and adaptive evolution of parasitic lice.</title>
        <authorList>
            <person name="Xu Y."/>
            <person name="Ma L."/>
            <person name="Liu S."/>
            <person name="Liang Y."/>
            <person name="Liu Q."/>
            <person name="He Z."/>
            <person name="Tian L."/>
            <person name="Duan Y."/>
            <person name="Cai W."/>
            <person name="Li H."/>
            <person name="Song F."/>
        </authorList>
    </citation>
    <scope>NUCLEOTIDE SEQUENCE</scope>
    <source>
        <strain evidence="13">Cailab_2023a</strain>
    </source>
</reference>
<dbReference type="AlphaFoldDB" id="A0AAW2HN22"/>
<sequence length="140" mass="16353">MIAFGGGTAWTISQSYDRYLANPTVITLDKSYRSWNITFPATTFCFVNRLDTEKAARLIKRKWGVDKGKKFDYYMKFLGVLSNSSYNNLASFEEFKNDRQLYKENLLSLMNEVCLEDVIFLLESKFVSFNKKNLHINEIL</sequence>
<comment type="caution">
    <text evidence="13">The sequence shown here is derived from an EMBL/GenBank/DDBJ whole genome shotgun (WGS) entry which is preliminary data.</text>
</comment>
<evidence type="ECO:0000256" key="7">
    <source>
        <dbReference type="ARBA" id="ARBA00023053"/>
    </source>
</evidence>